<accession>A0AAN9V4G4</accession>
<protein>
    <submittedName>
        <fullName evidence="1">Uncharacterized protein</fullName>
    </submittedName>
</protein>
<name>A0AAN9V4G4_9ORTH</name>
<dbReference type="Proteomes" id="UP001378592">
    <property type="component" value="Unassembled WGS sequence"/>
</dbReference>
<gene>
    <name evidence="1" type="ORF">R5R35_011133</name>
</gene>
<evidence type="ECO:0000313" key="2">
    <source>
        <dbReference type="Proteomes" id="UP001378592"/>
    </source>
</evidence>
<reference evidence="1 2" key="1">
    <citation type="submission" date="2024-03" db="EMBL/GenBank/DDBJ databases">
        <title>The genome assembly and annotation of the cricket Gryllus longicercus Weissman &amp; Gray.</title>
        <authorList>
            <person name="Szrajer S."/>
            <person name="Gray D."/>
            <person name="Ylla G."/>
        </authorList>
    </citation>
    <scope>NUCLEOTIDE SEQUENCE [LARGE SCALE GENOMIC DNA]</scope>
    <source>
        <strain evidence="1">DAG 2021-001</strain>
        <tissue evidence="1">Whole body minus gut</tissue>
    </source>
</reference>
<sequence>MRLSATLNLFRNVGWPAPSSSALPSFALLHPPAPPCLLPPPPPPAPASGALTNRRRPLASRHIRARQSFIFKGDGGHAAQKAKDGGSESRCVGCIEVVRQEKLKV</sequence>
<comment type="caution">
    <text evidence="1">The sequence shown here is derived from an EMBL/GenBank/DDBJ whole genome shotgun (WGS) entry which is preliminary data.</text>
</comment>
<dbReference type="AlphaFoldDB" id="A0AAN9V4G4"/>
<dbReference type="EMBL" id="JAZDUA010000757">
    <property type="protein sequence ID" value="KAK7789438.1"/>
    <property type="molecule type" value="Genomic_DNA"/>
</dbReference>
<proteinExistence type="predicted"/>
<keyword evidence="2" id="KW-1185">Reference proteome</keyword>
<organism evidence="1 2">
    <name type="scientific">Gryllus longicercus</name>
    <dbReference type="NCBI Taxonomy" id="2509291"/>
    <lineage>
        <taxon>Eukaryota</taxon>
        <taxon>Metazoa</taxon>
        <taxon>Ecdysozoa</taxon>
        <taxon>Arthropoda</taxon>
        <taxon>Hexapoda</taxon>
        <taxon>Insecta</taxon>
        <taxon>Pterygota</taxon>
        <taxon>Neoptera</taxon>
        <taxon>Polyneoptera</taxon>
        <taxon>Orthoptera</taxon>
        <taxon>Ensifera</taxon>
        <taxon>Gryllidea</taxon>
        <taxon>Grylloidea</taxon>
        <taxon>Gryllidae</taxon>
        <taxon>Gryllinae</taxon>
        <taxon>Gryllus</taxon>
    </lineage>
</organism>
<evidence type="ECO:0000313" key="1">
    <source>
        <dbReference type="EMBL" id="KAK7789438.1"/>
    </source>
</evidence>